<feature type="coiled-coil region" evidence="6">
    <location>
        <begin position="1001"/>
        <end position="1288"/>
    </location>
</feature>
<reference evidence="9 10" key="1">
    <citation type="submission" date="2018-11" db="EMBL/GenBank/DDBJ databases">
        <title>Genome sequence of Apiotrichum porosum DSM 27194.</title>
        <authorList>
            <person name="Aliyu H."/>
            <person name="Gorte O."/>
            <person name="Ochsenreither K."/>
        </authorList>
    </citation>
    <scope>NUCLEOTIDE SEQUENCE [LARGE SCALE GENOMIC DNA]</scope>
    <source>
        <strain evidence="9 10">DSM 27194</strain>
    </source>
</reference>
<evidence type="ECO:0000256" key="2">
    <source>
        <dbReference type="ARBA" id="ARBA00022490"/>
    </source>
</evidence>
<feature type="compositionally biased region" description="Polar residues" evidence="7">
    <location>
        <begin position="75"/>
        <end position="87"/>
    </location>
</feature>
<dbReference type="GO" id="GO:0000796">
    <property type="term" value="C:condensin complex"/>
    <property type="evidence" value="ECO:0007669"/>
    <property type="project" value="TreeGrafter"/>
</dbReference>
<feature type="region of interest" description="Disordered" evidence="7">
    <location>
        <begin position="339"/>
        <end position="406"/>
    </location>
</feature>
<name>A0A427XJD3_9TREE</name>
<evidence type="ECO:0000256" key="1">
    <source>
        <dbReference type="ARBA" id="ARBA00004267"/>
    </source>
</evidence>
<feature type="region of interest" description="Disordered" evidence="7">
    <location>
        <begin position="63"/>
        <end position="88"/>
    </location>
</feature>
<evidence type="ECO:0000313" key="10">
    <source>
        <dbReference type="Proteomes" id="UP000279236"/>
    </source>
</evidence>
<dbReference type="GO" id="GO:0005815">
    <property type="term" value="C:microtubule organizing center"/>
    <property type="evidence" value="ECO:0007669"/>
    <property type="project" value="UniProtKB-SubCell"/>
</dbReference>
<dbReference type="Proteomes" id="UP000279236">
    <property type="component" value="Unassembled WGS sequence"/>
</dbReference>
<organism evidence="9 10">
    <name type="scientific">Apiotrichum porosum</name>
    <dbReference type="NCBI Taxonomy" id="105984"/>
    <lineage>
        <taxon>Eukaryota</taxon>
        <taxon>Fungi</taxon>
        <taxon>Dikarya</taxon>
        <taxon>Basidiomycota</taxon>
        <taxon>Agaricomycotina</taxon>
        <taxon>Tremellomycetes</taxon>
        <taxon>Trichosporonales</taxon>
        <taxon>Trichosporonaceae</taxon>
        <taxon>Apiotrichum</taxon>
    </lineage>
</organism>
<evidence type="ECO:0000256" key="4">
    <source>
        <dbReference type="ARBA" id="ARBA00023054"/>
    </source>
</evidence>
<dbReference type="PANTHER" id="PTHR43941">
    <property type="entry name" value="STRUCTURAL MAINTENANCE OF CHROMOSOMES PROTEIN 2"/>
    <property type="match status" value="1"/>
</dbReference>
<dbReference type="Pfam" id="PF10495">
    <property type="entry name" value="PACT_coil_coil"/>
    <property type="match status" value="1"/>
</dbReference>
<dbReference type="SUPFAM" id="SSF57997">
    <property type="entry name" value="Tropomyosin"/>
    <property type="match status" value="1"/>
</dbReference>
<comment type="caution">
    <text evidence="9">The sequence shown here is derived from an EMBL/GenBank/DDBJ whole genome shotgun (WGS) entry which is preliminary data.</text>
</comment>
<evidence type="ECO:0000256" key="7">
    <source>
        <dbReference type="SAM" id="MobiDB-lite"/>
    </source>
</evidence>
<keyword evidence="5" id="KW-0206">Cytoskeleton</keyword>
<dbReference type="Gene3D" id="1.10.287.1490">
    <property type="match status" value="1"/>
</dbReference>
<keyword evidence="2" id="KW-0963">Cytoplasm</keyword>
<evidence type="ECO:0000313" key="9">
    <source>
        <dbReference type="EMBL" id="RSH78902.1"/>
    </source>
</evidence>
<evidence type="ECO:0000256" key="5">
    <source>
        <dbReference type="ARBA" id="ARBA00023212"/>
    </source>
</evidence>
<feature type="coiled-coil region" evidence="6">
    <location>
        <begin position="499"/>
        <end position="526"/>
    </location>
</feature>
<feature type="domain" description="Pericentrin/AKAP-450 centrosomal targeting" evidence="8">
    <location>
        <begin position="1370"/>
        <end position="1413"/>
    </location>
</feature>
<protein>
    <recommendedName>
        <fullName evidence="8">Pericentrin/AKAP-450 centrosomal targeting domain-containing protein</fullName>
    </recommendedName>
</protein>
<feature type="compositionally biased region" description="Polar residues" evidence="7">
    <location>
        <begin position="221"/>
        <end position="242"/>
    </location>
</feature>
<feature type="compositionally biased region" description="Low complexity" evidence="7">
    <location>
        <begin position="343"/>
        <end position="359"/>
    </location>
</feature>
<dbReference type="GO" id="GO:0007076">
    <property type="term" value="P:mitotic chromosome condensation"/>
    <property type="evidence" value="ECO:0007669"/>
    <property type="project" value="TreeGrafter"/>
</dbReference>
<keyword evidence="3" id="KW-0597">Phosphoprotein</keyword>
<dbReference type="GO" id="GO:0005737">
    <property type="term" value="C:cytoplasm"/>
    <property type="evidence" value="ECO:0007669"/>
    <property type="project" value="UniProtKB-ARBA"/>
</dbReference>
<accession>A0A427XJD3</accession>
<dbReference type="GO" id="GO:0000785">
    <property type="term" value="C:chromatin"/>
    <property type="evidence" value="ECO:0007669"/>
    <property type="project" value="TreeGrafter"/>
</dbReference>
<feature type="region of interest" description="Disordered" evidence="7">
    <location>
        <begin position="201"/>
        <end position="265"/>
    </location>
</feature>
<evidence type="ECO:0000256" key="6">
    <source>
        <dbReference type="SAM" id="Coils"/>
    </source>
</evidence>
<feature type="region of interest" description="Disordered" evidence="7">
    <location>
        <begin position="162"/>
        <end position="187"/>
    </location>
</feature>
<feature type="region of interest" description="Disordered" evidence="7">
    <location>
        <begin position="447"/>
        <end position="467"/>
    </location>
</feature>
<dbReference type="InterPro" id="IPR019528">
    <property type="entry name" value="PACT_domain"/>
</dbReference>
<keyword evidence="10" id="KW-1185">Reference proteome</keyword>
<comment type="subcellular location">
    <subcellularLocation>
        <location evidence="1">Cytoplasm</location>
        <location evidence="1">Cytoskeleton</location>
        <location evidence="1">Microtubule organizing center</location>
    </subcellularLocation>
</comment>
<dbReference type="RefSeq" id="XP_028474049.1">
    <property type="nucleotide sequence ID" value="XM_028617586.1"/>
</dbReference>
<evidence type="ECO:0000256" key="3">
    <source>
        <dbReference type="ARBA" id="ARBA00022553"/>
    </source>
</evidence>
<dbReference type="GO" id="GO:0003682">
    <property type="term" value="F:chromatin binding"/>
    <property type="evidence" value="ECO:0007669"/>
    <property type="project" value="TreeGrafter"/>
</dbReference>
<sequence length="1427" mass="158031">MAALLDTPSRVLRRVQQYEDMELPSLPSFQHDIDFESDQSDHFDNSYDVSMSIKDVNDMGTPYIPRSSLSPPPTESTIVPRSRTPPQLASPLPAGDTLLDQSVLSGTHAGFTSTPYSEQFNSSVPFLEDLSASRSLIRDSDVAPPHTEDWDNTSASFRLPAPSAASELQQDNTELADPSLPQPSFLSDQSLAATPVPRHFDARTKSASPPAAIKSPLLTEGTGSRIPSLSRSEFSGTDNEATTPEGPDRFVEAPPKPTAVDADGGNYEFNTTMASRASLEDITEGMDAVSPAKSNTTSNQATPAAMRYMDMPSTAARAAATPFPNVHGNALRDVTPVFRNRAPYTPSPDYSPSAADPSTPRAPLDDAERRKSHVLSVLASSSLPSRTKKRSTPFPARRVSLAPETESIAEESGLGITFARSLVADDTLQSVANESFVSIASSQDLTMDRRGSRAHNHQRGNTSVPNILMGASATSPGLALNLDNRPDAIKIHKHLNMMNKQLLDTNAELAREAEDWRDECERLMEIMAVAGIELDEDGRVIDGNSTRRGKHGSVVLDTSSTSDLHALEKQLKEKDDIMAKLRTEATGSGEVTLLRAQLEESETAHAALQAQFAKKTEDHAQRFAEICTDFEEQVGVLEGELATARTEANRLREKHDSLTSTLHDETQVQLREEIHLLRADLNYAQEAARAASEQASAANEQASAASEKASVAVEQASSTHSQFQAAEKALQLAETRYHELEIKESAQHHQLLDSETQLAELRLQVETAEKKAADATEQLAFLKHGTATEATLEDEIQSLQTRVHGLEHSLAATEREVDSQRNSAEALRDTVEQQAKDVETAQQHLDDLRRELEHANALVSAKEEEVASLQNHLEVAQIQKELPADDLRDPGDSSLVMALEDRLDEAYREIGRLKHEVNESPARKSAIEARDARIKTLEIEKLSLQERLKGKEVASPTRWANSMMTSTPIVNKALASLRMPATPGPMRDISWLQTTIGDSNESILRAQLEHLQQELDIANTQLDRNFGRLEDAGLGALNLAEKLAIAKDRIAQLEEQLRAMARDNKQSLASLNIGRTTNDQLERSLEAVRAQMDELKSDMSAEKERLHDDNRRLRVMLSDLQIKCDEELESLSLEMVRMQREADDKATDSEEQLQALRSDKDGLEAKLRVCRTSVTRLEQDLARAQQSNDAAVRKDNRIRDQSAAIAEREDTIKFLQSSLAETRDEAGKIRDTLRQRVRALEIAERRVSDLQAERTRVTRELVEFGEDLNVQRQECAKFGAELATLRQEQADGTAVQVTNMGKLEDQLRWTRNRLDQAISQAQEADSRCILLETQAAEQASQSRTATDEQRHKFKVQTRRLSAQIEYLKAKYTREATFRNALSLQKKFLLLLVGGMSLNEQATLRAIARMADQWKMTKETRSIGVARK</sequence>
<dbReference type="PANTHER" id="PTHR43941:SF1">
    <property type="entry name" value="STRUCTURAL MAINTENANCE OF CHROMOSOMES PROTEIN 2"/>
    <property type="match status" value="1"/>
</dbReference>
<feature type="compositionally biased region" description="Low complexity" evidence="7">
    <location>
        <begin position="374"/>
        <end position="385"/>
    </location>
</feature>
<feature type="coiled-coil region" evidence="6">
    <location>
        <begin position="564"/>
        <end position="954"/>
    </location>
</feature>
<dbReference type="OrthoDB" id="2020852at2759"/>
<keyword evidence="4 6" id="KW-0175">Coiled coil</keyword>
<dbReference type="GO" id="GO:0000793">
    <property type="term" value="C:condensed chromosome"/>
    <property type="evidence" value="ECO:0007669"/>
    <property type="project" value="TreeGrafter"/>
</dbReference>
<evidence type="ECO:0000259" key="8">
    <source>
        <dbReference type="Pfam" id="PF10495"/>
    </source>
</evidence>
<dbReference type="EMBL" id="RSCE01000011">
    <property type="protein sequence ID" value="RSH78902.1"/>
    <property type="molecule type" value="Genomic_DNA"/>
</dbReference>
<gene>
    <name evidence="9" type="ORF">EHS24_001825</name>
</gene>
<proteinExistence type="predicted"/>
<dbReference type="GeneID" id="39586368"/>